<reference evidence="1" key="2">
    <citation type="submission" date="2020-09" db="EMBL/GenBank/DDBJ databases">
        <authorList>
            <person name="Sun Q."/>
            <person name="Zhou Y."/>
        </authorList>
    </citation>
    <scope>NUCLEOTIDE SEQUENCE</scope>
    <source>
        <strain evidence="1">CGMCC 1.15725</strain>
    </source>
</reference>
<dbReference type="AlphaFoldDB" id="A0A8J2Z1S7"/>
<accession>A0A8J2Z1S7</accession>
<proteinExistence type="predicted"/>
<protein>
    <submittedName>
        <fullName evidence="1">Uncharacterized protein</fullName>
    </submittedName>
</protein>
<dbReference type="RefSeq" id="WP_189052598.1">
    <property type="nucleotide sequence ID" value="NZ_BMJQ01000039.1"/>
</dbReference>
<evidence type="ECO:0000313" key="2">
    <source>
        <dbReference type="Proteomes" id="UP000646365"/>
    </source>
</evidence>
<sequence length="100" mass="11002">MTDPFKIAPELLAKALVLVELDGILWDGATELRVYLKHYPDELSRALAWAGYRGPPLEAGGHDFGGAYGQAHWMFNPRRFNAASARAWVARQVSAAPPNP</sequence>
<name>A0A8J2Z1S7_9PROT</name>
<dbReference type="Proteomes" id="UP000646365">
    <property type="component" value="Unassembled WGS sequence"/>
</dbReference>
<dbReference type="EMBL" id="BMJQ01000039">
    <property type="protein sequence ID" value="GGF51327.1"/>
    <property type="molecule type" value="Genomic_DNA"/>
</dbReference>
<keyword evidence="2" id="KW-1185">Reference proteome</keyword>
<evidence type="ECO:0000313" key="1">
    <source>
        <dbReference type="EMBL" id="GGF51327.1"/>
    </source>
</evidence>
<comment type="caution">
    <text evidence="1">The sequence shown here is derived from an EMBL/GenBank/DDBJ whole genome shotgun (WGS) entry which is preliminary data.</text>
</comment>
<reference evidence="1" key="1">
    <citation type="journal article" date="2014" name="Int. J. Syst. Evol. Microbiol.">
        <title>Complete genome sequence of Corynebacterium casei LMG S-19264T (=DSM 44701T), isolated from a smear-ripened cheese.</title>
        <authorList>
            <consortium name="US DOE Joint Genome Institute (JGI-PGF)"/>
            <person name="Walter F."/>
            <person name="Albersmeier A."/>
            <person name="Kalinowski J."/>
            <person name="Ruckert C."/>
        </authorList>
    </citation>
    <scope>NUCLEOTIDE SEQUENCE</scope>
    <source>
        <strain evidence="1">CGMCC 1.15725</strain>
    </source>
</reference>
<organism evidence="1 2">
    <name type="scientific">Aliidongia dinghuensis</name>
    <dbReference type="NCBI Taxonomy" id="1867774"/>
    <lineage>
        <taxon>Bacteria</taxon>
        <taxon>Pseudomonadati</taxon>
        <taxon>Pseudomonadota</taxon>
        <taxon>Alphaproteobacteria</taxon>
        <taxon>Rhodospirillales</taxon>
        <taxon>Dongiaceae</taxon>
        <taxon>Aliidongia</taxon>
    </lineage>
</organism>
<gene>
    <name evidence="1" type="ORF">GCM10011611_67250</name>
</gene>